<gene>
    <name evidence="3" type="ORF">ACFSRZ_12465</name>
</gene>
<protein>
    <submittedName>
        <fullName evidence="3">Transporter</fullName>
    </submittedName>
</protein>
<name>A0ABW5LWL7_9FLAO</name>
<evidence type="ECO:0000256" key="1">
    <source>
        <dbReference type="SAM" id="MobiDB-lite"/>
    </source>
</evidence>
<reference evidence="4" key="1">
    <citation type="journal article" date="2019" name="Int. J. Syst. Evol. Microbiol.">
        <title>The Global Catalogue of Microorganisms (GCM) 10K type strain sequencing project: providing services to taxonomists for standard genome sequencing and annotation.</title>
        <authorList>
            <consortium name="The Broad Institute Genomics Platform"/>
            <consortium name="The Broad Institute Genome Sequencing Center for Infectious Disease"/>
            <person name="Wu L."/>
            <person name="Ma J."/>
        </authorList>
    </citation>
    <scope>NUCLEOTIDE SEQUENCE [LARGE SCALE GENOMIC DNA]</scope>
    <source>
        <strain evidence="4">KCTC 52127</strain>
    </source>
</reference>
<evidence type="ECO:0000313" key="3">
    <source>
        <dbReference type="EMBL" id="MFD2568191.1"/>
    </source>
</evidence>
<accession>A0ABW5LWL7</accession>
<proteinExistence type="predicted"/>
<feature type="compositionally biased region" description="Basic and acidic residues" evidence="1">
    <location>
        <begin position="442"/>
        <end position="452"/>
    </location>
</feature>
<feature type="chain" id="PRO_5046204926" evidence="2">
    <location>
        <begin position="22"/>
        <end position="452"/>
    </location>
</feature>
<feature type="compositionally biased region" description="Basic residues" evidence="1">
    <location>
        <begin position="426"/>
        <end position="441"/>
    </location>
</feature>
<feature type="signal peptide" evidence="2">
    <location>
        <begin position="1"/>
        <end position="21"/>
    </location>
</feature>
<dbReference type="RefSeq" id="WP_379666896.1">
    <property type="nucleotide sequence ID" value="NZ_JBHULH010000008.1"/>
</dbReference>
<dbReference type="EMBL" id="JBHULH010000008">
    <property type="protein sequence ID" value="MFD2568191.1"/>
    <property type="molecule type" value="Genomic_DNA"/>
</dbReference>
<comment type="caution">
    <text evidence="3">The sequence shown here is derived from an EMBL/GenBank/DDBJ whole genome shotgun (WGS) entry which is preliminary data.</text>
</comment>
<organism evidence="3 4">
    <name type="scientific">Pseudotenacibaculum haliotis</name>
    <dbReference type="NCBI Taxonomy" id="1862138"/>
    <lineage>
        <taxon>Bacteria</taxon>
        <taxon>Pseudomonadati</taxon>
        <taxon>Bacteroidota</taxon>
        <taxon>Flavobacteriia</taxon>
        <taxon>Flavobacteriales</taxon>
        <taxon>Flavobacteriaceae</taxon>
        <taxon>Pseudotenacibaculum</taxon>
    </lineage>
</organism>
<evidence type="ECO:0000256" key="2">
    <source>
        <dbReference type="SAM" id="SignalP"/>
    </source>
</evidence>
<dbReference type="InterPro" id="IPR025737">
    <property type="entry name" value="FApF"/>
</dbReference>
<keyword evidence="4" id="KW-1185">Reference proteome</keyword>
<keyword evidence="2" id="KW-0732">Signal</keyword>
<feature type="region of interest" description="Disordered" evidence="1">
    <location>
        <begin position="371"/>
        <end position="452"/>
    </location>
</feature>
<dbReference type="Pfam" id="PF13557">
    <property type="entry name" value="Phenol_MetA_deg"/>
    <property type="match status" value="1"/>
</dbReference>
<feature type="compositionally biased region" description="Basic residues" evidence="1">
    <location>
        <begin position="371"/>
        <end position="390"/>
    </location>
</feature>
<dbReference type="Proteomes" id="UP001597508">
    <property type="component" value="Unassembled WGS sequence"/>
</dbReference>
<evidence type="ECO:0000313" key="4">
    <source>
        <dbReference type="Proteomes" id="UP001597508"/>
    </source>
</evidence>
<feature type="compositionally biased region" description="Basic and acidic residues" evidence="1">
    <location>
        <begin position="398"/>
        <end position="425"/>
    </location>
</feature>
<sequence length="452" mass="52094">MNLLRKLCLLLIFVSASTLSAQYTGVINSNRPGFSESPYSVGTGVYQLETSLFYRKTQIIPTFSRPQSNGINFLFRTSFFKERLELNLDFTYQRDRIAFDNIFTSSYFKSGISRLTIGGKYLIYEQEYKDKSKEVRSWVERHRFDWKRLIPSVAVYAGVNPGIESDIFESGGFSPKAGILLQNNLTRDLNVVSNIYYDKIGTELPELSYIVTATYSLNDRWSTFFENQTIFTKIRTSTNLGSGIAFLYNRDLQINSSLRLIADGKSRGFYTSIGASYRLDRHKDDFVELDEFGNPIEEDDGAVKKKGFFGRLFGKITGIFKSKKKRAASNQVKLKSKTIESIRKNTNKDEATINNDTIQKVTPKTIRVRPKRVRVRPSKIKPVKDKKKKGLFGFLKGKTAEEKEKAKKDKEAEKEKKRLEREKKKAEAKKRKEEKKKKKKKKNEEDNKDENG</sequence>